<dbReference type="CDD" id="cd17260">
    <property type="entry name" value="RMtype1_S_EcoEI-TRD1-CR1_like"/>
    <property type="match status" value="1"/>
</dbReference>
<dbReference type="Gene3D" id="3.90.220.20">
    <property type="entry name" value="DNA methylase specificity domains"/>
    <property type="match status" value="1"/>
</dbReference>
<dbReference type="AlphaFoldDB" id="A0A0W0S3G7"/>
<gene>
    <name evidence="3" type="ORF">Lbru_2274</name>
</gene>
<dbReference type="PATRIC" id="fig|29422.6.peg.2424"/>
<dbReference type="PANTHER" id="PTHR30408:SF13">
    <property type="entry name" value="TYPE I RESTRICTION ENZYME HINDI SPECIFICITY SUBUNIT"/>
    <property type="match status" value="1"/>
</dbReference>
<organism evidence="3 4">
    <name type="scientific">Legionella brunensis</name>
    <dbReference type="NCBI Taxonomy" id="29422"/>
    <lineage>
        <taxon>Bacteria</taxon>
        <taxon>Pseudomonadati</taxon>
        <taxon>Pseudomonadota</taxon>
        <taxon>Gammaproteobacteria</taxon>
        <taxon>Legionellales</taxon>
        <taxon>Legionellaceae</taxon>
        <taxon>Legionella</taxon>
    </lineage>
</organism>
<evidence type="ECO:0000256" key="1">
    <source>
        <dbReference type="ARBA" id="ARBA00022747"/>
    </source>
</evidence>
<protein>
    <recommendedName>
        <fullName evidence="5">Type I restriction modification DNA specificity domain-containing protein</fullName>
    </recommendedName>
</protein>
<dbReference type="Proteomes" id="UP000054742">
    <property type="component" value="Unassembled WGS sequence"/>
</dbReference>
<keyword evidence="2" id="KW-0238">DNA-binding</keyword>
<dbReference type="EMBL" id="LNXV01000033">
    <property type="protein sequence ID" value="KTC77982.1"/>
    <property type="molecule type" value="Genomic_DNA"/>
</dbReference>
<reference evidence="3 4" key="1">
    <citation type="submission" date="2015-11" db="EMBL/GenBank/DDBJ databases">
        <title>Genomic analysis of 38 Legionella species identifies large and diverse effector repertoires.</title>
        <authorList>
            <person name="Burstein D."/>
            <person name="Amaro F."/>
            <person name="Zusman T."/>
            <person name="Lifshitz Z."/>
            <person name="Cohen O."/>
            <person name="Gilbert J.A."/>
            <person name="Pupko T."/>
            <person name="Shuman H.A."/>
            <person name="Segal G."/>
        </authorList>
    </citation>
    <scope>NUCLEOTIDE SEQUENCE [LARGE SCALE GENOMIC DNA]</scope>
    <source>
        <strain evidence="3 4">ATCC 43878</strain>
    </source>
</reference>
<dbReference type="InterPro" id="IPR044946">
    <property type="entry name" value="Restrct_endonuc_typeI_TRD_sf"/>
</dbReference>
<sequence length="224" mass="24967">MDAETAALFPDGFEASSLGLIPKGWHVTNLDNAYQINPIRKLKKGELAPYLDMANVPIRGHHADKITMREMGSGTKFINGDTLLARITPCLENGKTAFVDFLDDNQVGWGSTEFVVLRPKEPIPLYHGYLLARHSAFREFAIQNMSGTSGRQRIQNNVLGRYSIVVPDYRVLELFGSIVSSIQQKISSNSRQAKFLASQRNILLPQLISGQVSLAKEEMKVYEA</sequence>
<accession>A0A0W0S3G7</accession>
<evidence type="ECO:0000313" key="4">
    <source>
        <dbReference type="Proteomes" id="UP000054742"/>
    </source>
</evidence>
<proteinExistence type="predicted"/>
<dbReference type="GO" id="GO:0003677">
    <property type="term" value="F:DNA binding"/>
    <property type="evidence" value="ECO:0007669"/>
    <property type="project" value="UniProtKB-KW"/>
</dbReference>
<dbReference type="GO" id="GO:0009307">
    <property type="term" value="P:DNA restriction-modification system"/>
    <property type="evidence" value="ECO:0007669"/>
    <property type="project" value="UniProtKB-KW"/>
</dbReference>
<comment type="caution">
    <text evidence="3">The sequence shown here is derived from an EMBL/GenBank/DDBJ whole genome shotgun (WGS) entry which is preliminary data.</text>
</comment>
<name>A0A0W0S3G7_9GAMM</name>
<keyword evidence="1" id="KW-0680">Restriction system</keyword>
<dbReference type="RefSeq" id="WP_058442267.1">
    <property type="nucleotide sequence ID" value="NZ_CAAAHU010000018.1"/>
</dbReference>
<evidence type="ECO:0008006" key="5">
    <source>
        <dbReference type="Google" id="ProtNLM"/>
    </source>
</evidence>
<dbReference type="InterPro" id="IPR052021">
    <property type="entry name" value="Type-I_RS_S_subunit"/>
</dbReference>
<keyword evidence="4" id="KW-1185">Reference proteome</keyword>
<dbReference type="STRING" id="29422.Lbru_2274"/>
<evidence type="ECO:0000313" key="3">
    <source>
        <dbReference type="EMBL" id="KTC77982.1"/>
    </source>
</evidence>
<dbReference type="PANTHER" id="PTHR30408">
    <property type="entry name" value="TYPE-1 RESTRICTION ENZYME ECOKI SPECIFICITY PROTEIN"/>
    <property type="match status" value="1"/>
</dbReference>
<evidence type="ECO:0000256" key="2">
    <source>
        <dbReference type="ARBA" id="ARBA00023125"/>
    </source>
</evidence>
<dbReference type="OrthoDB" id="5653206at2"/>
<dbReference type="SUPFAM" id="SSF116734">
    <property type="entry name" value="DNA methylase specificity domain"/>
    <property type="match status" value="1"/>
</dbReference>